<evidence type="ECO:0008006" key="5">
    <source>
        <dbReference type="Google" id="ProtNLM"/>
    </source>
</evidence>
<organism evidence="3 4">
    <name type="scientific">Lentzea albidocapillata subsp. violacea</name>
    <dbReference type="NCBI Taxonomy" id="128104"/>
    <lineage>
        <taxon>Bacteria</taxon>
        <taxon>Bacillati</taxon>
        <taxon>Actinomycetota</taxon>
        <taxon>Actinomycetes</taxon>
        <taxon>Pseudonocardiales</taxon>
        <taxon>Pseudonocardiaceae</taxon>
        <taxon>Lentzea</taxon>
    </lineage>
</organism>
<dbReference type="EMBL" id="FNET01000019">
    <property type="protein sequence ID" value="SDM28417.1"/>
    <property type="molecule type" value="Genomic_DNA"/>
</dbReference>
<keyword evidence="2" id="KW-0472">Membrane</keyword>
<evidence type="ECO:0000256" key="2">
    <source>
        <dbReference type="SAM" id="Phobius"/>
    </source>
</evidence>
<feature type="compositionally biased region" description="Basic and acidic residues" evidence="1">
    <location>
        <begin position="58"/>
        <end position="72"/>
    </location>
</feature>
<dbReference type="AlphaFoldDB" id="A0A1G9RZF3"/>
<dbReference type="Pfam" id="PF11666">
    <property type="entry name" value="DUF2933"/>
    <property type="match status" value="1"/>
</dbReference>
<evidence type="ECO:0000256" key="1">
    <source>
        <dbReference type="SAM" id="MobiDB-lite"/>
    </source>
</evidence>
<name>A0A1G9RZF3_9PSEU</name>
<evidence type="ECO:0000313" key="4">
    <source>
        <dbReference type="Proteomes" id="UP000199682"/>
    </source>
</evidence>
<feature type="transmembrane region" description="Helical" evidence="2">
    <location>
        <begin position="7"/>
        <end position="25"/>
    </location>
</feature>
<evidence type="ECO:0000313" key="3">
    <source>
        <dbReference type="EMBL" id="SDM28417.1"/>
    </source>
</evidence>
<keyword evidence="2" id="KW-0812">Transmembrane</keyword>
<accession>A0A1G9RZF3</accession>
<sequence length="72" mass="7505">MKRQHLGLYAIALAILIVGSAFAGVPLPTMLVGLLVLACPLMMMFMMGGHGGHGGHGGSDEQHHDQHSSGRS</sequence>
<proteinExistence type="predicted"/>
<gene>
    <name evidence="3" type="ORF">SAMN04488074_11968</name>
</gene>
<keyword evidence="2" id="KW-1133">Transmembrane helix</keyword>
<feature type="region of interest" description="Disordered" evidence="1">
    <location>
        <begin position="53"/>
        <end position="72"/>
    </location>
</feature>
<reference evidence="4" key="1">
    <citation type="submission" date="2016-10" db="EMBL/GenBank/DDBJ databases">
        <authorList>
            <person name="Varghese N."/>
            <person name="Submissions S."/>
        </authorList>
    </citation>
    <scope>NUCLEOTIDE SEQUENCE [LARGE SCALE GENOMIC DNA]</scope>
    <source>
        <strain evidence="4">DSM 44796</strain>
    </source>
</reference>
<protein>
    <recommendedName>
        <fullName evidence="5">DUF2933 domain-containing protein</fullName>
    </recommendedName>
</protein>
<dbReference type="Proteomes" id="UP000199682">
    <property type="component" value="Unassembled WGS sequence"/>
</dbReference>
<dbReference type="RefSeq" id="WP_090011876.1">
    <property type="nucleotide sequence ID" value="NZ_FNET01000019.1"/>
</dbReference>
<dbReference type="InterPro" id="IPR021682">
    <property type="entry name" value="DUF2933"/>
</dbReference>